<dbReference type="OrthoDB" id="3596986at2759"/>
<keyword evidence="2" id="KW-1185">Reference proteome</keyword>
<dbReference type="STRING" id="145388.A0A0D2MB68"/>
<dbReference type="AlphaFoldDB" id="A0A0D2MB68"/>
<dbReference type="EMBL" id="KK101534">
    <property type="protein sequence ID" value="KIZ00520.1"/>
    <property type="molecule type" value="Genomic_DNA"/>
</dbReference>
<reference evidence="1 2" key="1">
    <citation type="journal article" date="2013" name="BMC Genomics">
        <title>Reconstruction of the lipid metabolism for the microalga Monoraphidium neglectum from its genome sequence reveals characteristics suitable for biofuel production.</title>
        <authorList>
            <person name="Bogen C."/>
            <person name="Al-Dilaimi A."/>
            <person name="Albersmeier A."/>
            <person name="Wichmann J."/>
            <person name="Grundmann M."/>
            <person name="Rupp O."/>
            <person name="Lauersen K.J."/>
            <person name="Blifernez-Klassen O."/>
            <person name="Kalinowski J."/>
            <person name="Goesmann A."/>
            <person name="Mussgnug J.H."/>
            <person name="Kruse O."/>
        </authorList>
    </citation>
    <scope>NUCLEOTIDE SEQUENCE [LARGE SCALE GENOMIC DNA]</scope>
    <source>
        <strain evidence="1 2">SAG 48.87</strain>
    </source>
</reference>
<dbReference type="RefSeq" id="XP_013899539.1">
    <property type="nucleotide sequence ID" value="XM_014044085.1"/>
</dbReference>
<sequence length="127" mass="14234">MSGIADQGLRSSQWTSARLRSQTLYLETSRERFELKYQPPQEQEERQQDLYQLARCKCALPLATMKKLGVPMPPAEVEVLQSDVAWDEFKWSNLSMAVRGQVFHVVRMHFMANSKPGGGGGGADSSS</sequence>
<dbReference type="GeneID" id="25740322"/>
<dbReference type="KEGG" id="mng:MNEG_7446"/>
<gene>
    <name evidence="1" type="ORF">MNEG_7446</name>
</gene>
<evidence type="ECO:0000313" key="1">
    <source>
        <dbReference type="EMBL" id="KIZ00520.1"/>
    </source>
</evidence>
<dbReference type="Proteomes" id="UP000054498">
    <property type="component" value="Unassembled WGS sequence"/>
</dbReference>
<evidence type="ECO:0000313" key="2">
    <source>
        <dbReference type="Proteomes" id="UP000054498"/>
    </source>
</evidence>
<name>A0A0D2MB68_9CHLO</name>
<proteinExistence type="predicted"/>
<protein>
    <submittedName>
        <fullName evidence="1">Uncharacterized protein</fullName>
    </submittedName>
</protein>
<organism evidence="1 2">
    <name type="scientific">Monoraphidium neglectum</name>
    <dbReference type="NCBI Taxonomy" id="145388"/>
    <lineage>
        <taxon>Eukaryota</taxon>
        <taxon>Viridiplantae</taxon>
        <taxon>Chlorophyta</taxon>
        <taxon>core chlorophytes</taxon>
        <taxon>Chlorophyceae</taxon>
        <taxon>CS clade</taxon>
        <taxon>Sphaeropleales</taxon>
        <taxon>Selenastraceae</taxon>
        <taxon>Monoraphidium</taxon>
    </lineage>
</organism>
<accession>A0A0D2MB68</accession>